<accession>A0ABW3E6Q8</accession>
<organism evidence="1 2">
    <name type="scientific">Streptosporangium algeriense</name>
    <dbReference type="NCBI Taxonomy" id="1682748"/>
    <lineage>
        <taxon>Bacteria</taxon>
        <taxon>Bacillati</taxon>
        <taxon>Actinomycetota</taxon>
        <taxon>Actinomycetes</taxon>
        <taxon>Streptosporangiales</taxon>
        <taxon>Streptosporangiaceae</taxon>
        <taxon>Streptosporangium</taxon>
    </lineage>
</organism>
<dbReference type="InterPro" id="IPR011013">
    <property type="entry name" value="Gal_mutarotase_sf_dom"/>
</dbReference>
<feature type="non-terminal residue" evidence="1">
    <location>
        <position position="1"/>
    </location>
</feature>
<reference evidence="2" key="1">
    <citation type="journal article" date="2019" name="Int. J. Syst. Evol. Microbiol.">
        <title>The Global Catalogue of Microorganisms (GCM) 10K type strain sequencing project: providing services to taxonomists for standard genome sequencing and annotation.</title>
        <authorList>
            <consortium name="The Broad Institute Genomics Platform"/>
            <consortium name="The Broad Institute Genome Sequencing Center for Infectious Disease"/>
            <person name="Wu L."/>
            <person name="Ma J."/>
        </authorList>
    </citation>
    <scope>NUCLEOTIDE SEQUENCE [LARGE SCALE GENOMIC DNA]</scope>
    <source>
        <strain evidence="2">CCUG 62974</strain>
    </source>
</reference>
<dbReference type="SUPFAM" id="SSF74650">
    <property type="entry name" value="Galactose mutarotase-like"/>
    <property type="match status" value="1"/>
</dbReference>
<dbReference type="Gene3D" id="2.70.98.10">
    <property type="match status" value="1"/>
</dbReference>
<keyword evidence="2" id="KW-1185">Reference proteome</keyword>
<dbReference type="Proteomes" id="UP001597024">
    <property type="component" value="Unassembled WGS sequence"/>
</dbReference>
<dbReference type="InterPro" id="IPR014718">
    <property type="entry name" value="GH-type_carb-bd"/>
</dbReference>
<dbReference type="Pfam" id="PF01263">
    <property type="entry name" value="Aldose_epim"/>
    <property type="match status" value="1"/>
</dbReference>
<evidence type="ECO:0000313" key="2">
    <source>
        <dbReference type="Proteomes" id="UP001597024"/>
    </source>
</evidence>
<gene>
    <name evidence="1" type="ORF">ACFQ08_45145</name>
</gene>
<evidence type="ECO:0000313" key="1">
    <source>
        <dbReference type="EMBL" id="MFD0891784.1"/>
    </source>
</evidence>
<sequence length="182" mass="19362">SLVAGWPPEGPVPAYSGTLLAPWPNRIGGGRYTFGGVTHRLTPNEEARGNALHGLVAGVRWSPAEIGPSHVRLTHTVTPVPGYPFTLVLRVLHHLTPGGLTTTLTAENTGERAAPYGCAPHPWLLAGEDVEEYELLVPADRVLLPDERMLPAALVDVSGTPYDFREQLPLGGTAVGHTFTGL</sequence>
<comment type="caution">
    <text evidence="1">The sequence shown here is derived from an EMBL/GenBank/DDBJ whole genome shotgun (WGS) entry which is preliminary data.</text>
</comment>
<proteinExistence type="predicted"/>
<name>A0ABW3E6Q8_9ACTN</name>
<dbReference type="InterPro" id="IPR008183">
    <property type="entry name" value="Aldose_1/G6P_1-epimerase"/>
</dbReference>
<feature type="non-terminal residue" evidence="1">
    <location>
        <position position="182"/>
    </location>
</feature>
<protein>
    <submittedName>
        <fullName evidence="1">Aldose epimerase</fullName>
    </submittedName>
</protein>
<dbReference type="PANTHER" id="PTHR10091:SF0">
    <property type="entry name" value="GALACTOSE MUTAROTASE"/>
    <property type="match status" value="1"/>
</dbReference>
<dbReference type="PANTHER" id="PTHR10091">
    <property type="entry name" value="ALDOSE-1-EPIMERASE"/>
    <property type="match status" value="1"/>
</dbReference>
<dbReference type="EMBL" id="JBHTHX010003480">
    <property type="protein sequence ID" value="MFD0891784.1"/>
    <property type="molecule type" value="Genomic_DNA"/>
</dbReference>